<feature type="signal peptide" evidence="1">
    <location>
        <begin position="1"/>
        <end position="22"/>
    </location>
</feature>
<reference evidence="2" key="2">
    <citation type="submission" date="2025-09" db="UniProtKB">
        <authorList>
            <consortium name="Ensembl"/>
        </authorList>
    </citation>
    <scope>IDENTIFICATION</scope>
</reference>
<accession>A0A9J7YN94</accession>
<proteinExistence type="predicted"/>
<dbReference type="Proteomes" id="UP001108240">
    <property type="component" value="Unplaced"/>
</dbReference>
<evidence type="ECO:0000313" key="2">
    <source>
        <dbReference type="Ensembl" id="ENSCCRP00000121372.1"/>
    </source>
</evidence>
<name>A0A9J7YN94_CYPCA</name>
<reference evidence="2" key="1">
    <citation type="submission" date="2025-08" db="UniProtKB">
        <authorList>
            <consortium name="Ensembl"/>
        </authorList>
    </citation>
    <scope>IDENTIFICATION</scope>
</reference>
<dbReference type="GeneTree" id="ENSGT00920000150782"/>
<protein>
    <submittedName>
        <fullName evidence="2">Uncharacterized protein</fullName>
    </submittedName>
</protein>
<dbReference type="AlphaFoldDB" id="A0A9J7YN94"/>
<keyword evidence="1" id="KW-0732">Signal</keyword>
<evidence type="ECO:0000313" key="3">
    <source>
        <dbReference type="Proteomes" id="UP001108240"/>
    </source>
</evidence>
<keyword evidence="3" id="KW-1185">Reference proteome</keyword>
<evidence type="ECO:0000256" key="1">
    <source>
        <dbReference type="SAM" id="SignalP"/>
    </source>
</evidence>
<dbReference type="Ensembl" id="ENSCCRT00000142367.1">
    <property type="protein sequence ID" value="ENSCCRP00000121372.1"/>
    <property type="gene ID" value="ENSCCRG00000055542.1"/>
</dbReference>
<sequence length="124" mass="13776">MDAVNAVQLFILVWTFTAVCQAEDLDGCSISCDDVTATVGKEVNLTCTVSQQCIECCITMFKYSEINTDSEICAQALPEGSCEHRNSFTCRYTPTTAKTAKIKFFVRIKCWKKTEFTVDVTGTI</sequence>
<feature type="chain" id="PRO_5039920231" evidence="1">
    <location>
        <begin position="23"/>
        <end position="124"/>
    </location>
</feature>
<organism evidence="2 3">
    <name type="scientific">Cyprinus carpio carpio</name>
    <dbReference type="NCBI Taxonomy" id="630221"/>
    <lineage>
        <taxon>Eukaryota</taxon>
        <taxon>Metazoa</taxon>
        <taxon>Chordata</taxon>
        <taxon>Craniata</taxon>
        <taxon>Vertebrata</taxon>
        <taxon>Euteleostomi</taxon>
        <taxon>Actinopterygii</taxon>
        <taxon>Neopterygii</taxon>
        <taxon>Teleostei</taxon>
        <taxon>Ostariophysi</taxon>
        <taxon>Cypriniformes</taxon>
        <taxon>Cyprinidae</taxon>
        <taxon>Cyprininae</taxon>
        <taxon>Cyprinus</taxon>
    </lineage>
</organism>